<keyword evidence="5" id="KW-1185">Reference proteome</keyword>
<feature type="region of interest" description="Disordered" evidence="3">
    <location>
        <begin position="319"/>
        <end position="339"/>
    </location>
</feature>
<dbReference type="EMBL" id="JBBJCI010000037">
    <property type="protein sequence ID" value="KAK7250401.1"/>
    <property type="molecule type" value="Genomic_DNA"/>
</dbReference>
<keyword evidence="1" id="KW-0547">Nucleotide-binding</keyword>
<feature type="region of interest" description="Disordered" evidence="3">
    <location>
        <begin position="21"/>
        <end position="67"/>
    </location>
</feature>
<gene>
    <name evidence="4" type="ORF">SO694_00007629</name>
</gene>
<dbReference type="PANTHER" id="PTHR19375">
    <property type="entry name" value="HEAT SHOCK PROTEIN 70KDA"/>
    <property type="match status" value="1"/>
</dbReference>
<organism evidence="4 5">
    <name type="scientific">Aureococcus anophagefferens</name>
    <name type="common">Harmful bloom alga</name>
    <dbReference type="NCBI Taxonomy" id="44056"/>
    <lineage>
        <taxon>Eukaryota</taxon>
        <taxon>Sar</taxon>
        <taxon>Stramenopiles</taxon>
        <taxon>Ochrophyta</taxon>
        <taxon>Pelagophyceae</taxon>
        <taxon>Pelagomonadales</taxon>
        <taxon>Pelagomonadaceae</taxon>
        <taxon>Aureococcus</taxon>
    </lineage>
</organism>
<keyword evidence="2" id="KW-0067">ATP-binding</keyword>
<protein>
    <submittedName>
        <fullName evidence="4">ATP binding protein</fullName>
    </submittedName>
</protein>
<feature type="compositionally biased region" description="Basic residues" evidence="3">
    <location>
        <begin position="21"/>
        <end position="37"/>
    </location>
</feature>
<evidence type="ECO:0000256" key="1">
    <source>
        <dbReference type="ARBA" id="ARBA00022741"/>
    </source>
</evidence>
<feature type="compositionally biased region" description="Basic residues" evidence="3">
    <location>
        <begin position="44"/>
        <end position="53"/>
    </location>
</feature>
<dbReference type="InterPro" id="IPR043129">
    <property type="entry name" value="ATPase_NBD"/>
</dbReference>
<dbReference type="Gene3D" id="3.90.640.10">
    <property type="entry name" value="Actin, Chain A, domain 4"/>
    <property type="match status" value="1"/>
</dbReference>
<reference evidence="4 5" key="1">
    <citation type="submission" date="2024-03" db="EMBL/GenBank/DDBJ databases">
        <title>Aureococcus anophagefferens CCMP1851 and Kratosvirus quantuckense: Draft genome of a second virus-susceptible host strain in the model system.</title>
        <authorList>
            <person name="Chase E."/>
            <person name="Truchon A.R."/>
            <person name="Schepens W."/>
            <person name="Wilhelm S.W."/>
        </authorList>
    </citation>
    <scope>NUCLEOTIDE SEQUENCE [LARGE SCALE GENOMIC DNA]</scope>
    <source>
        <strain evidence="4 5">CCMP1851</strain>
    </source>
</reference>
<dbReference type="Proteomes" id="UP001363151">
    <property type="component" value="Unassembled WGS sequence"/>
</dbReference>
<dbReference type="InterPro" id="IPR018181">
    <property type="entry name" value="Heat_shock_70_CS"/>
</dbReference>
<dbReference type="Pfam" id="PF00012">
    <property type="entry name" value="HSP70"/>
    <property type="match status" value="2"/>
</dbReference>
<evidence type="ECO:0000256" key="3">
    <source>
        <dbReference type="SAM" id="MobiDB-lite"/>
    </source>
</evidence>
<evidence type="ECO:0000313" key="4">
    <source>
        <dbReference type="EMBL" id="KAK7250401.1"/>
    </source>
</evidence>
<accession>A0ABR1GAY2</accession>
<dbReference type="InterPro" id="IPR013126">
    <property type="entry name" value="Hsp_70_fam"/>
</dbReference>
<sequence length="471" mass="49741">MRACKPHRHAPGTSARLRRVDARRRHAGARAAARRRRPADAVGLRRRRRARRALRSDADAAAGRGHHPRAWKRAVGLDAATAKWRLEDATRTRLRLDDGAGDADGWIGRRGAAGGRRRRARRGEACAAAVIASLLDDCEAHCGARPDRAVVGVPACFLPSQREATERAAASCGLSKVQTANEPELAAHAHGVGAGGGDALALVFDLGGGTLDCSLVDVGGETRTMEVVATAGDLNLGGTDFTAALARAENIDEAEAERVKIALTTRKVAATAAGANVTRSRLEACLDPLLERCADAAREAAYLGDARLKGDAELMGSDAGRASTRAKRRKAERADRAALEDLKKRAPGVRVTPPPGARDVDDVVLVGAATKMPCVQRALSRLTALSISRRVNPDHAVALGAAIRAEMNDAEVADDDAFVVVDAFKAEVLRHFYGGAADDDDDDGDDDVVEVDDAEFARLLALAEADDDEDG</sequence>
<dbReference type="PROSITE" id="PS00329">
    <property type="entry name" value="HSP70_2"/>
    <property type="match status" value="1"/>
</dbReference>
<evidence type="ECO:0000256" key="2">
    <source>
        <dbReference type="ARBA" id="ARBA00022840"/>
    </source>
</evidence>
<comment type="caution">
    <text evidence="4">The sequence shown here is derived from an EMBL/GenBank/DDBJ whole genome shotgun (WGS) entry which is preliminary data.</text>
</comment>
<proteinExistence type="predicted"/>
<dbReference type="Gene3D" id="3.30.420.40">
    <property type="match status" value="4"/>
</dbReference>
<name>A0ABR1GAY2_AURAN</name>
<dbReference type="PRINTS" id="PR00301">
    <property type="entry name" value="HEATSHOCK70"/>
</dbReference>
<dbReference type="SUPFAM" id="SSF53067">
    <property type="entry name" value="Actin-like ATPase domain"/>
    <property type="match status" value="2"/>
</dbReference>
<evidence type="ECO:0000313" key="5">
    <source>
        <dbReference type="Proteomes" id="UP001363151"/>
    </source>
</evidence>